<dbReference type="OrthoDB" id="1897642at2759"/>
<dbReference type="EC" id="1.16.3.1" evidence="3"/>
<evidence type="ECO:0000256" key="5">
    <source>
        <dbReference type="ARBA" id="ARBA00022448"/>
    </source>
</evidence>
<dbReference type="InParanoid" id="A0A0L0HJ18"/>
<evidence type="ECO:0000256" key="4">
    <source>
        <dbReference type="ARBA" id="ARBA00022434"/>
    </source>
</evidence>
<dbReference type="STRING" id="645134.A0A0L0HJ18"/>
<dbReference type="GO" id="GO:0008199">
    <property type="term" value="F:ferric iron binding"/>
    <property type="evidence" value="ECO:0007669"/>
    <property type="project" value="InterPro"/>
</dbReference>
<keyword evidence="7" id="KW-0809">Transit peptide</keyword>
<accession>A0A0L0HJ18</accession>
<organism evidence="14 15">
    <name type="scientific">Spizellomyces punctatus (strain DAOM BR117)</name>
    <dbReference type="NCBI Taxonomy" id="645134"/>
    <lineage>
        <taxon>Eukaryota</taxon>
        <taxon>Fungi</taxon>
        <taxon>Fungi incertae sedis</taxon>
        <taxon>Chytridiomycota</taxon>
        <taxon>Chytridiomycota incertae sedis</taxon>
        <taxon>Chytridiomycetes</taxon>
        <taxon>Spizellomycetales</taxon>
        <taxon>Spizellomycetaceae</taxon>
        <taxon>Spizellomyces</taxon>
    </lineage>
</organism>
<dbReference type="SUPFAM" id="SSF55387">
    <property type="entry name" value="Frataxin/Nqo15-like"/>
    <property type="match status" value="1"/>
</dbReference>
<dbReference type="GeneID" id="27687417"/>
<name>A0A0L0HJ18_SPIPD</name>
<keyword evidence="15" id="KW-1185">Reference proteome</keyword>
<evidence type="ECO:0000256" key="8">
    <source>
        <dbReference type="ARBA" id="ARBA00023002"/>
    </source>
</evidence>
<evidence type="ECO:0000256" key="3">
    <source>
        <dbReference type="ARBA" id="ARBA00013107"/>
    </source>
</evidence>
<dbReference type="GO" id="GO:0005739">
    <property type="term" value="C:mitochondrion"/>
    <property type="evidence" value="ECO:0007669"/>
    <property type="project" value="UniProtKB-SubCell"/>
</dbReference>
<dbReference type="NCBIfam" id="TIGR03422">
    <property type="entry name" value="mito_frataxin"/>
    <property type="match status" value="1"/>
</dbReference>
<dbReference type="GO" id="GO:0016226">
    <property type="term" value="P:iron-sulfur cluster assembly"/>
    <property type="evidence" value="ECO:0007669"/>
    <property type="project" value="InterPro"/>
</dbReference>
<evidence type="ECO:0000256" key="10">
    <source>
        <dbReference type="ARBA" id="ARBA00023065"/>
    </source>
</evidence>
<dbReference type="InterPro" id="IPR036524">
    <property type="entry name" value="Frataxin/CyaY_sf"/>
</dbReference>
<dbReference type="GO" id="GO:0006879">
    <property type="term" value="P:intracellular iron ion homeostasis"/>
    <property type="evidence" value="ECO:0007669"/>
    <property type="project" value="UniProtKB-KW"/>
</dbReference>
<dbReference type="RefSeq" id="XP_016608868.1">
    <property type="nucleotide sequence ID" value="XM_016752184.1"/>
</dbReference>
<dbReference type="VEuPathDB" id="FungiDB:SPPG_03934"/>
<evidence type="ECO:0000313" key="14">
    <source>
        <dbReference type="EMBL" id="KND00829.1"/>
    </source>
</evidence>
<reference evidence="14 15" key="1">
    <citation type="submission" date="2009-08" db="EMBL/GenBank/DDBJ databases">
        <title>The Genome Sequence of Spizellomyces punctatus strain DAOM BR117.</title>
        <authorList>
            <consortium name="The Broad Institute Genome Sequencing Platform"/>
            <person name="Russ C."/>
            <person name="Cuomo C."/>
            <person name="Shea T."/>
            <person name="Young S.K."/>
            <person name="Zeng Q."/>
            <person name="Koehrsen M."/>
            <person name="Haas B."/>
            <person name="Borodovsky M."/>
            <person name="Guigo R."/>
            <person name="Alvarado L."/>
            <person name="Berlin A."/>
            <person name="Bochicchio J."/>
            <person name="Borenstein D."/>
            <person name="Chapman S."/>
            <person name="Chen Z."/>
            <person name="Engels R."/>
            <person name="Freedman E."/>
            <person name="Gellesch M."/>
            <person name="Goldberg J."/>
            <person name="Griggs A."/>
            <person name="Gujja S."/>
            <person name="Heiman D."/>
            <person name="Hepburn T."/>
            <person name="Howarth C."/>
            <person name="Jen D."/>
            <person name="Larson L."/>
            <person name="Lewis B."/>
            <person name="Mehta T."/>
            <person name="Park D."/>
            <person name="Pearson M."/>
            <person name="Roberts A."/>
            <person name="Saif S."/>
            <person name="Shenoy N."/>
            <person name="Sisk P."/>
            <person name="Stolte C."/>
            <person name="Sykes S."/>
            <person name="Thomson T."/>
            <person name="Walk T."/>
            <person name="White J."/>
            <person name="Yandava C."/>
            <person name="Burger G."/>
            <person name="Gray M.W."/>
            <person name="Holland P.W.H."/>
            <person name="King N."/>
            <person name="Lang F.B.F."/>
            <person name="Roger A.J."/>
            <person name="Ruiz-Trillo I."/>
            <person name="Lander E."/>
            <person name="Nusbaum C."/>
        </authorList>
    </citation>
    <scope>NUCLEOTIDE SEQUENCE [LARGE SCALE GENOMIC DNA]</scope>
    <source>
        <strain evidence="14 15">DAOM BR117</strain>
    </source>
</reference>
<dbReference type="PANTHER" id="PTHR16821">
    <property type="entry name" value="FRATAXIN"/>
    <property type="match status" value="1"/>
</dbReference>
<keyword evidence="10" id="KW-0406">Ion transport</keyword>
<dbReference type="PROSITE" id="PS01344">
    <property type="entry name" value="FRATAXIN_1"/>
    <property type="match status" value="1"/>
</dbReference>
<dbReference type="EMBL" id="KQ257455">
    <property type="protein sequence ID" value="KND00829.1"/>
    <property type="molecule type" value="Genomic_DNA"/>
</dbReference>
<dbReference type="GO" id="GO:0034986">
    <property type="term" value="F:iron chaperone activity"/>
    <property type="evidence" value="ECO:0007669"/>
    <property type="project" value="TreeGrafter"/>
</dbReference>
<comment type="similarity">
    <text evidence="2">Belongs to the frataxin family.</text>
</comment>
<dbReference type="Proteomes" id="UP000053201">
    <property type="component" value="Unassembled WGS sequence"/>
</dbReference>
<proteinExistence type="inferred from homology"/>
<evidence type="ECO:0000313" key="15">
    <source>
        <dbReference type="Proteomes" id="UP000053201"/>
    </source>
</evidence>
<evidence type="ECO:0000256" key="12">
    <source>
        <dbReference type="ARBA" id="ARBA00047990"/>
    </source>
</evidence>
<sequence length="194" mass="21319">MSSTMSASKHISRTFGGRLWIRPTTSKPAPLALCFPIRHACASTNARIANASPLPTHSRPTPISGRNGNSGVEHVSETLLDERLYHRIADDTMDNLVEVLEELGEEVDIDGYDVVFASGVLTLSLGSSGTYVINKQPPNKQIWLSSPVSGPKRFDWSASTEQWQCLRTNEVLEDMLSRELSSLLKLKVDISPSL</sequence>
<dbReference type="GO" id="GO:0004322">
    <property type="term" value="F:ferroxidase activity"/>
    <property type="evidence" value="ECO:0007669"/>
    <property type="project" value="UniProtKB-EC"/>
</dbReference>
<keyword evidence="11" id="KW-0496">Mitochondrion</keyword>
<evidence type="ECO:0000256" key="1">
    <source>
        <dbReference type="ARBA" id="ARBA00004173"/>
    </source>
</evidence>
<dbReference type="AlphaFoldDB" id="A0A0L0HJ18"/>
<dbReference type="InterPro" id="IPR017789">
    <property type="entry name" value="Frataxin"/>
</dbReference>
<keyword evidence="4" id="KW-0409">Iron storage</keyword>
<comment type="catalytic activity">
    <reaction evidence="12">
        <text>4 Fe(2+) + O2 + 4 H(+) = 4 Fe(3+) + 2 H2O</text>
        <dbReference type="Rhea" id="RHEA:11148"/>
        <dbReference type="ChEBI" id="CHEBI:15377"/>
        <dbReference type="ChEBI" id="CHEBI:15378"/>
        <dbReference type="ChEBI" id="CHEBI:15379"/>
        <dbReference type="ChEBI" id="CHEBI:29033"/>
        <dbReference type="ChEBI" id="CHEBI:29034"/>
        <dbReference type="EC" id="1.16.3.1"/>
    </reaction>
</comment>
<dbReference type="GO" id="GO:0051537">
    <property type="term" value="F:2 iron, 2 sulfur cluster binding"/>
    <property type="evidence" value="ECO:0007669"/>
    <property type="project" value="TreeGrafter"/>
</dbReference>
<dbReference type="OMA" id="PNITWHQ"/>
<evidence type="ECO:0000256" key="11">
    <source>
        <dbReference type="ARBA" id="ARBA00023128"/>
    </source>
</evidence>
<feature type="region of interest" description="Disordered" evidence="13">
    <location>
        <begin position="51"/>
        <end position="71"/>
    </location>
</feature>
<dbReference type="eggNOG" id="KOG3413">
    <property type="taxonomic scope" value="Eukaryota"/>
</dbReference>
<keyword evidence="9" id="KW-0408">Iron</keyword>
<gene>
    <name evidence="14" type="ORF">SPPG_03934</name>
</gene>
<evidence type="ECO:0000256" key="7">
    <source>
        <dbReference type="ARBA" id="ARBA00022946"/>
    </source>
</evidence>
<keyword evidence="8" id="KW-0560">Oxidoreductase</keyword>
<comment type="subcellular location">
    <subcellularLocation>
        <location evidence="1">Mitochondrion</location>
    </subcellularLocation>
</comment>
<evidence type="ECO:0000256" key="9">
    <source>
        <dbReference type="ARBA" id="ARBA00023004"/>
    </source>
</evidence>
<dbReference type="SMART" id="SM01219">
    <property type="entry name" value="Frataxin_Cyay"/>
    <property type="match status" value="1"/>
</dbReference>
<dbReference type="PROSITE" id="PS50810">
    <property type="entry name" value="FRATAXIN_2"/>
    <property type="match status" value="1"/>
</dbReference>
<dbReference type="Pfam" id="PF01491">
    <property type="entry name" value="Frataxin_Cyay"/>
    <property type="match status" value="1"/>
</dbReference>
<dbReference type="Gene3D" id="3.30.920.10">
    <property type="entry name" value="Frataxin/CyaY"/>
    <property type="match status" value="1"/>
</dbReference>
<protein>
    <recommendedName>
        <fullName evidence="3">ferroxidase</fullName>
        <ecNumber evidence="3">1.16.3.1</ecNumber>
    </recommendedName>
</protein>
<dbReference type="GO" id="GO:0008198">
    <property type="term" value="F:ferrous iron binding"/>
    <property type="evidence" value="ECO:0007669"/>
    <property type="project" value="TreeGrafter"/>
</dbReference>
<dbReference type="FunCoup" id="A0A0L0HJ18">
    <property type="interactions" value="169"/>
</dbReference>
<dbReference type="PANTHER" id="PTHR16821:SF2">
    <property type="entry name" value="FRATAXIN, MITOCHONDRIAL"/>
    <property type="match status" value="1"/>
</dbReference>
<keyword evidence="6" id="KW-0410">Iron transport</keyword>
<evidence type="ECO:0000256" key="2">
    <source>
        <dbReference type="ARBA" id="ARBA00008183"/>
    </source>
</evidence>
<keyword evidence="5" id="KW-0813">Transport</keyword>
<feature type="compositionally biased region" description="Polar residues" evidence="13">
    <location>
        <begin position="51"/>
        <end position="70"/>
    </location>
</feature>
<dbReference type="InterPro" id="IPR020895">
    <property type="entry name" value="Frataxin_CS"/>
</dbReference>
<evidence type="ECO:0000256" key="13">
    <source>
        <dbReference type="SAM" id="MobiDB-lite"/>
    </source>
</evidence>
<dbReference type="GO" id="GO:0006826">
    <property type="term" value="P:iron ion transport"/>
    <property type="evidence" value="ECO:0007669"/>
    <property type="project" value="UniProtKB-KW"/>
</dbReference>
<evidence type="ECO:0000256" key="6">
    <source>
        <dbReference type="ARBA" id="ARBA00022496"/>
    </source>
</evidence>
<dbReference type="NCBIfam" id="TIGR03421">
    <property type="entry name" value="FeS_CyaY"/>
    <property type="match status" value="1"/>
</dbReference>
<dbReference type="InterPro" id="IPR002908">
    <property type="entry name" value="Frataxin/CyaY"/>
</dbReference>